<organism evidence="1 2">
    <name type="scientific">Streptomyces gottesmaniae</name>
    <dbReference type="NCBI Taxonomy" id="3075518"/>
    <lineage>
        <taxon>Bacteria</taxon>
        <taxon>Bacillati</taxon>
        <taxon>Actinomycetota</taxon>
        <taxon>Actinomycetes</taxon>
        <taxon>Kitasatosporales</taxon>
        <taxon>Streptomycetaceae</taxon>
        <taxon>Streptomyces</taxon>
    </lineage>
</organism>
<proteinExistence type="predicted"/>
<dbReference type="Proteomes" id="UP001180737">
    <property type="component" value="Unassembled WGS sequence"/>
</dbReference>
<comment type="caution">
    <text evidence="1">The sequence shown here is derived from an EMBL/GenBank/DDBJ whole genome shotgun (WGS) entry which is preliminary data.</text>
</comment>
<protein>
    <submittedName>
        <fullName evidence="1">Uncharacterized protein</fullName>
    </submittedName>
</protein>
<accession>A0ABU2Z956</accession>
<name>A0ABU2Z956_9ACTN</name>
<evidence type="ECO:0000313" key="1">
    <source>
        <dbReference type="EMBL" id="MDT0572809.1"/>
    </source>
</evidence>
<dbReference type="EMBL" id="JAVRFJ010000042">
    <property type="protein sequence ID" value="MDT0572809.1"/>
    <property type="molecule type" value="Genomic_DNA"/>
</dbReference>
<gene>
    <name evidence="1" type="ORF">RM704_36015</name>
</gene>
<sequence length="54" mass="5989">MIVGVVLLVVFVWLESRVAHPLLPLRLVLDPDPRWFVHGGVRPGHGDVLDLPVS</sequence>
<dbReference type="RefSeq" id="WP_311592106.1">
    <property type="nucleotide sequence ID" value="NZ_JAVRFJ010000042.1"/>
</dbReference>
<keyword evidence="2" id="KW-1185">Reference proteome</keyword>
<evidence type="ECO:0000313" key="2">
    <source>
        <dbReference type="Proteomes" id="UP001180737"/>
    </source>
</evidence>
<reference evidence="1" key="1">
    <citation type="submission" date="2024-05" db="EMBL/GenBank/DDBJ databases">
        <title>30 novel species of actinomycetes from the DSMZ collection.</title>
        <authorList>
            <person name="Nouioui I."/>
        </authorList>
    </citation>
    <scope>NUCLEOTIDE SEQUENCE</scope>
    <source>
        <strain evidence="1">DSM 3412</strain>
    </source>
</reference>